<keyword evidence="3" id="KW-1185">Reference proteome</keyword>
<evidence type="ECO:0000313" key="3">
    <source>
        <dbReference type="Proteomes" id="UP000666915"/>
    </source>
</evidence>
<dbReference type="EMBL" id="JAGEOK010000006">
    <property type="protein sequence ID" value="MBO2437876.1"/>
    <property type="molecule type" value="Genomic_DNA"/>
</dbReference>
<dbReference type="SUPFAM" id="SSF54427">
    <property type="entry name" value="NTF2-like"/>
    <property type="match status" value="1"/>
</dbReference>
<name>A0ABS3QV67_9ACTN</name>
<dbReference type="Proteomes" id="UP000666915">
    <property type="component" value="Unassembled WGS sequence"/>
</dbReference>
<dbReference type="InterPro" id="IPR032710">
    <property type="entry name" value="NTF2-like_dom_sf"/>
</dbReference>
<feature type="domain" description="SnoaL-like" evidence="1">
    <location>
        <begin position="19"/>
        <end position="128"/>
    </location>
</feature>
<dbReference type="RefSeq" id="WP_208266232.1">
    <property type="nucleotide sequence ID" value="NZ_BAAAGM010000091.1"/>
</dbReference>
<gene>
    <name evidence="2" type="ORF">J4557_10135</name>
</gene>
<reference evidence="2 3" key="1">
    <citation type="submission" date="2021-03" db="EMBL/GenBank/DDBJ databases">
        <authorList>
            <person name="Kanchanasin P."/>
            <person name="Saeng-In P."/>
            <person name="Phongsopitanun W."/>
            <person name="Yuki M."/>
            <person name="Kudo T."/>
            <person name="Ohkuma M."/>
            <person name="Tanasupawat S."/>
        </authorList>
    </citation>
    <scope>NUCLEOTIDE SEQUENCE [LARGE SCALE GENOMIC DNA]</scope>
    <source>
        <strain evidence="2 3">L46</strain>
    </source>
</reference>
<comment type="caution">
    <text evidence="2">The sequence shown here is derived from an EMBL/GenBank/DDBJ whole genome shotgun (WGS) entry which is preliminary data.</text>
</comment>
<sequence length="144" mass="15430">MNAETEMNAGTGMNAKDVVVRYVQAVADGDLATIRDSFAEDATWTYPGDLPLTGTWKGRDAIVDDFLGAATGGLFKPGTAPEVALVNVIAEGDQVLAEWTAKGITRSGKIYDNRCAGIYVVRDGKIVSVKEYADTQHVERTLFG</sequence>
<dbReference type="InterPro" id="IPR037401">
    <property type="entry name" value="SnoaL-like"/>
</dbReference>
<protein>
    <submittedName>
        <fullName evidence="2">Nuclear transport factor 2 family protein</fullName>
    </submittedName>
</protein>
<dbReference type="Pfam" id="PF12680">
    <property type="entry name" value="SnoaL_2"/>
    <property type="match status" value="1"/>
</dbReference>
<dbReference type="Gene3D" id="3.10.450.50">
    <property type="match status" value="1"/>
</dbReference>
<evidence type="ECO:0000313" key="2">
    <source>
        <dbReference type="EMBL" id="MBO2437876.1"/>
    </source>
</evidence>
<organism evidence="2 3">
    <name type="scientific">Actinomadura nitritigenes</name>
    <dbReference type="NCBI Taxonomy" id="134602"/>
    <lineage>
        <taxon>Bacteria</taxon>
        <taxon>Bacillati</taxon>
        <taxon>Actinomycetota</taxon>
        <taxon>Actinomycetes</taxon>
        <taxon>Streptosporangiales</taxon>
        <taxon>Thermomonosporaceae</taxon>
        <taxon>Actinomadura</taxon>
    </lineage>
</organism>
<evidence type="ECO:0000259" key="1">
    <source>
        <dbReference type="Pfam" id="PF12680"/>
    </source>
</evidence>
<dbReference type="PANTHER" id="PTHR41252">
    <property type="entry name" value="BLR2505 PROTEIN"/>
    <property type="match status" value="1"/>
</dbReference>
<proteinExistence type="predicted"/>
<accession>A0ABS3QV67</accession>
<dbReference type="CDD" id="cd00531">
    <property type="entry name" value="NTF2_like"/>
    <property type="match status" value="1"/>
</dbReference>
<dbReference type="PANTHER" id="PTHR41252:SF1">
    <property type="entry name" value="BLR2505 PROTEIN"/>
    <property type="match status" value="1"/>
</dbReference>